<evidence type="ECO:0000256" key="1">
    <source>
        <dbReference type="SAM" id="Coils"/>
    </source>
</evidence>
<organism evidence="2">
    <name type="scientific">Hexamita inflata</name>
    <dbReference type="NCBI Taxonomy" id="28002"/>
    <lineage>
        <taxon>Eukaryota</taxon>
        <taxon>Metamonada</taxon>
        <taxon>Diplomonadida</taxon>
        <taxon>Hexamitidae</taxon>
        <taxon>Hexamitinae</taxon>
        <taxon>Hexamita</taxon>
    </lineage>
</organism>
<feature type="coiled-coil region" evidence="1">
    <location>
        <begin position="55"/>
        <end position="214"/>
    </location>
</feature>
<dbReference type="AlphaFoldDB" id="A0AA86TNH7"/>
<reference evidence="2" key="1">
    <citation type="submission" date="2023-06" db="EMBL/GenBank/DDBJ databases">
        <authorList>
            <person name="Kurt Z."/>
        </authorList>
    </citation>
    <scope>NUCLEOTIDE SEQUENCE</scope>
</reference>
<name>A0AA86TNH7_9EUKA</name>
<protein>
    <submittedName>
        <fullName evidence="3">Hypothetical_protein</fullName>
    </submittedName>
</protein>
<accession>A0AA86TNH7</accession>
<evidence type="ECO:0000313" key="2">
    <source>
        <dbReference type="EMBL" id="CAI9917998.1"/>
    </source>
</evidence>
<dbReference type="EMBL" id="CAXDID020000564">
    <property type="protein sequence ID" value="CAL6103290.1"/>
    <property type="molecule type" value="Genomic_DNA"/>
</dbReference>
<comment type="caution">
    <text evidence="2">The sequence shown here is derived from an EMBL/GenBank/DDBJ whole genome shotgun (WGS) entry which is preliminary data.</text>
</comment>
<keyword evidence="4" id="KW-1185">Reference proteome</keyword>
<keyword evidence="1" id="KW-0175">Coiled coil</keyword>
<reference evidence="3 4" key="2">
    <citation type="submission" date="2024-07" db="EMBL/GenBank/DDBJ databases">
        <authorList>
            <person name="Akdeniz Z."/>
        </authorList>
    </citation>
    <scope>NUCLEOTIDE SEQUENCE [LARGE SCALE GENOMIC DNA]</scope>
</reference>
<sequence>MMQNQTAQIDLILKQIDSFAYKSDDKLKIILKWTVEQKDIFSKTELQMHQYKTQLTKETEIKTQIQDKLNEIQKEMEQVEKSNKQTQSKNIQQTELINELKQQIDQMNNQLGLQKQLKQQISSTIGSSTTDFQLLSNLQQIQLEKQQAEQLLHQCRIQNQELKINNDNLQLKYQRLEQKHEDLYAQHQNSTLISTQQQSEAQQLKQQRQHLEQQVKENMYIQQDLKTQLTNLQLKEQNSNNTVIMLQKQIEQLQFDLKASQNTNQENQILNVQTQKEIQHKVINECCFIKVTTSNN</sequence>
<proteinExistence type="predicted"/>
<evidence type="ECO:0000313" key="4">
    <source>
        <dbReference type="Proteomes" id="UP001642409"/>
    </source>
</evidence>
<gene>
    <name evidence="2" type="ORF">HINF_LOCUS5643</name>
    <name evidence="3" type="ORF">HINF_LOCUS72075</name>
</gene>
<evidence type="ECO:0000313" key="3">
    <source>
        <dbReference type="EMBL" id="CAL6103290.1"/>
    </source>
</evidence>
<dbReference type="Proteomes" id="UP001642409">
    <property type="component" value="Unassembled WGS sequence"/>
</dbReference>
<dbReference type="EMBL" id="CATOUU010000146">
    <property type="protein sequence ID" value="CAI9917998.1"/>
    <property type="molecule type" value="Genomic_DNA"/>
</dbReference>